<evidence type="ECO:0000256" key="2">
    <source>
        <dbReference type="HAMAP-Rule" id="MF_00813"/>
    </source>
</evidence>
<protein>
    <recommendedName>
        <fullName evidence="2">Probable allantoicase</fullName>
        <ecNumber evidence="2">3.5.3.4</ecNumber>
    </recommendedName>
    <alternativeName>
        <fullName evidence="2">Allantoate amidinohydrolase</fullName>
    </alternativeName>
</protein>
<keyword evidence="2" id="KW-0659">Purine metabolism</keyword>
<name>A0ABQ4FYH4_9ACTN</name>
<keyword evidence="5" id="KW-1185">Reference proteome</keyword>
<dbReference type="Proteomes" id="UP000603904">
    <property type="component" value="Unassembled WGS sequence"/>
</dbReference>
<accession>A0ABQ4FYH4</accession>
<dbReference type="InterPro" id="IPR005164">
    <property type="entry name" value="Allantoicase"/>
</dbReference>
<dbReference type="InterPro" id="IPR015908">
    <property type="entry name" value="Allantoicase_dom"/>
</dbReference>
<keyword evidence="2" id="KW-0378">Hydrolase</keyword>
<comment type="caution">
    <text evidence="4">The sequence shown here is derived from an EMBL/GenBank/DDBJ whole genome shotgun (WGS) entry which is preliminary data.</text>
</comment>
<comment type="pathway">
    <text evidence="2">Nitrogen metabolism; (S)-allantoin degradation; (S)-ureidoglycolate from allantoate (aminidohydrolase route): step 1/1.</text>
</comment>
<dbReference type="Gene3D" id="2.60.120.260">
    <property type="entry name" value="Galactose-binding domain-like"/>
    <property type="match status" value="2"/>
</dbReference>
<dbReference type="EC" id="3.5.3.4" evidence="2"/>
<sequence>MAPVPVPHHGGAMSAAVDLASRWLGGGVVAASDESFGFKENLLVPQAADFVPGRYDHRGEIVDGWETRRRRGEPGHDWAVVRLGAPGVVRSVDVDTSFFTGNYPPRCRIEACGMEGHPGVGDLTGPDAEWVEIVPLSPLTGDAHNVFPVADPRRFTHVRLSIHPDGGVARLRVIGEVVPDPRQWDGLTVDLASQEHGGLVVASSDDFYTSAELLNRPGRARTMGEGWETSRRRDSGHDFAVVRLAATGRLRQIVVDTAHFKYNATAEVELHGHVPGVGSVPQASGGADGDGWFPLTGRLRIQPDTRHVFTLPEPTAPVSAVRVDAYPDGGISRVRLVGVPEPASRREAGLRWFNALPEGQAASCLAHAGLSPETARRVLAARPLGAGLSELPAGGAGVDVLAAWLTGPG</sequence>
<feature type="domain" description="Allantoicase" evidence="3">
    <location>
        <begin position="25"/>
        <end position="177"/>
    </location>
</feature>
<dbReference type="Pfam" id="PF03561">
    <property type="entry name" value="Allantoicase"/>
    <property type="match status" value="2"/>
</dbReference>
<evidence type="ECO:0000313" key="5">
    <source>
        <dbReference type="Proteomes" id="UP000603904"/>
    </source>
</evidence>
<proteinExistence type="inferred from homology"/>
<reference evidence="4 5" key="1">
    <citation type="submission" date="2021-01" db="EMBL/GenBank/DDBJ databases">
        <title>Whole genome shotgun sequence of Microbispora corallina NBRC 16416.</title>
        <authorList>
            <person name="Komaki H."/>
            <person name="Tamura T."/>
        </authorList>
    </citation>
    <scope>NUCLEOTIDE SEQUENCE [LARGE SCALE GENOMIC DNA]</scope>
    <source>
        <strain evidence="4 5">NBRC 16416</strain>
    </source>
</reference>
<gene>
    <name evidence="4" type="primary">alc_2</name>
    <name evidence="2" type="synonym">alc</name>
    <name evidence="4" type="ORF">Mco01_28740</name>
</gene>
<feature type="domain" description="Allantoicase" evidence="3">
    <location>
        <begin position="197"/>
        <end position="339"/>
    </location>
</feature>
<organism evidence="4 5">
    <name type="scientific">Microbispora corallina</name>
    <dbReference type="NCBI Taxonomy" id="83302"/>
    <lineage>
        <taxon>Bacteria</taxon>
        <taxon>Bacillati</taxon>
        <taxon>Actinomycetota</taxon>
        <taxon>Actinomycetes</taxon>
        <taxon>Streptosporangiales</taxon>
        <taxon>Streptosporangiaceae</taxon>
        <taxon>Microbispora</taxon>
    </lineage>
</organism>
<dbReference type="NCBIfam" id="TIGR02961">
    <property type="entry name" value="allantoicase"/>
    <property type="match status" value="1"/>
</dbReference>
<evidence type="ECO:0000259" key="3">
    <source>
        <dbReference type="Pfam" id="PF03561"/>
    </source>
</evidence>
<comment type="similarity">
    <text evidence="1 2">Belongs to the allantoicase family.</text>
</comment>
<dbReference type="PANTHER" id="PTHR12045:SF3">
    <property type="entry name" value="INACTIVE ALLANTOICASE-RELATED"/>
    <property type="match status" value="1"/>
</dbReference>
<dbReference type="PANTHER" id="PTHR12045">
    <property type="entry name" value="ALLANTOICASE"/>
    <property type="match status" value="1"/>
</dbReference>
<comment type="catalytic activity">
    <reaction evidence="2">
        <text>allantoate + H2O = (S)-ureidoglycolate + urea</text>
        <dbReference type="Rhea" id="RHEA:11016"/>
        <dbReference type="ChEBI" id="CHEBI:15377"/>
        <dbReference type="ChEBI" id="CHEBI:16199"/>
        <dbReference type="ChEBI" id="CHEBI:17536"/>
        <dbReference type="ChEBI" id="CHEBI:57296"/>
        <dbReference type="EC" id="3.5.3.4"/>
    </reaction>
</comment>
<dbReference type="EMBL" id="BOOC01000011">
    <property type="protein sequence ID" value="GIH39874.1"/>
    <property type="molecule type" value="Genomic_DNA"/>
</dbReference>
<evidence type="ECO:0000313" key="4">
    <source>
        <dbReference type="EMBL" id="GIH39874.1"/>
    </source>
</evidence>
<dbReference type="RefSeq" id="WP_239103599.1">
    <property type="nucleotide sequence ID" value="NZ_BAAAGP010000011.1"/>
</dbReference>
<dbReference type="SUPFAM" id="SSF49785">
    <property type="entry name" value="Galactose-binding domain-like"/>
    <property type="match status" value="2"/>
</dbReference>
<evidence type="ECO:0000256" key="1">
    <source>
        <dbReference type="ARBA" id="ARBA00009242"/>
    </source>
</evidence>
<dbReference type="InterPro" id="IPR008979">
    <property type="entry name" value="Galactose-bd-like_sf"/>
</dbReference>
<dbReference type="HAMAP" id="MF_00813">
    <property type="entry name" value="Allantoicase"/>
    <property type="match status" value="1"/>
</dbReference>